<evidence type="ECO:0000313" key="2">
    <source>
        <dbReference type="Proteomes" id="UP001174934"/>
    </source>
</evidence>
<comment type="caution">
    <text evidence="1">The sequence shown here is derived from an EMBL/GenBank/DDBJ whole genome shotgun (WGS) entry which is preliminary data.</text>
</comment>
<dbReference type="Proteomes" id="UP001174934">
    <property type="component" value="Unassembled WGS sequence"/>
</dbReference>
<name>A0AA39WCN8_9PEZI</name>
<reference evidence="1" key="1">
    <citation type="submission" date="2023-06" db="EMBL/GenBank/DDBJ databases">
        <title>Genome-scale phylogeny and comparative genomics of the fungal order Sordariales.</title>
        <authorList>
            <consortium name="Lawrence Berkeley National Laboratory"/>
            <person name="Hensen N."/>
            <person name="Bonometti L."/>
            <person name="Westerberg I."/>
            <person name="Brannstrom I.O."/>
            <person name="Guillou S."/>
            <person name="Cros-Aarteil S."/>
            <person name="Calhoun S."/>
            <person name="Haridas S."/>
            <person name="Kuo A."/>
            <person name="Mondo S."/>
            <person name="Pangilinan J."/>
            <person name="Riley R."/>
            <person name="LaButti K."/>
            <person name="Andreopoulos B."/>
            <person name="Lipzen A."/>
            <person name="Chen C."/>
            <person name="Yanf M."/>
            <person name="Daum C."/>
            <person name="Ng V."/>
            <person name="Clum A."/>
            <person name="Steindorff A."/>
            <person name="Ohm R."/>
            <person name="Martin F."/>
            <person name="Silar P."/>
            <person name="Natvig D."/>
            <person name="Lalanne C."/>
            <person name="Gautier V."/>
            <person name="Ament-velasquez S.L."/>
            <person name="Kruys A."/>
            <person name="Hutchinson M.I."/>
            <person name="Powell A.J."/>
            <person name="Barry K."/>
            <person name="Miller A.N."/>
            <person name="Grigoriev I.V."/>
            <person name="Debuchy R."/>
            <person name="Gladieux P."/>
            <person name="Thoren M.H."/>
            <person name="Johannesson H."/>
        </authorList>
    </citation>
    <scope>NUCLEOTIDE SEQUENCE</scope>
    <source>
        <strain evidence="1">SMH3391-2</strain>
    </source>
</reference>
<dbReference type="AlphaFoldDB" id="A0AA39WCN8"/>
<dbReference type="EMBL" id="JAULSR010000010">
    <property type="protein sequence ID" value="KAK0610676.1"/>
    <property type="molecule type" value="Genomic_DNA"/>
</dbReference>
<protein>
    <submittedName>
        <fullName evidence="1">Uncharacterized protein</fullName>
    </submittedName>
</protein>
<evidence type="ECO:0000313" key="1">
    <source>
        <dbReference type="EMBL" id="KAK0610676.1"/>
    </source>
</evidence>
<accession>A0AA39WCN8</accession>
<proteinExistence type="predicted"/>
<organism evidence="1 2">
    <name type="scientific">Bombardia bombarda</name>
    <dbReference type="NCBI Taxonomy" id="252184"/>
    <lineage>
        <taxon>Eukaryota</taxon>
        <taxon>Fungi</taxon>
        <taxon>Dikarya</taxon>
        <taxon>Ascomycota</taxon>
        <taxon>Pezizomycotina</taxon>
        <taxon>Sordariomycetes</taxon>
        <taxon>Sordariomycetidae</taxon>
        <taxon>Sordariales</taxon>
        <taxon>Lasiosphaeriaceae</taxon>
        <taxon>Bombardia</taxon>
    </lineage>
</organism>
<gene>
    <name evidence="1" type="ORF">B0T17DRAFT_121446</name>
</gene>
<keyword evidence="2" id="KW-1185">Reference proteome</keyword>
<sequence length="90" mass="10152">MLPGIWPARPSSQSVTGSLPWCFSDSDLVPDCAIFAAFGRPDDRSLEFNWRLTRSTRYNHHPSHPPTDGHGPSQVDWREAAQVLDDCQFI</sequence>